<evidence type="ECO:0000256" key="1">
    <source>
        <dbReference type="ARBA" id="ARBA00004613"/>
    </source>
</evidence>
<gene>
    <name evidence="7" type="primary">LOC136087254</name>
</gene>
<dbReference type="Proteomes" id="UP001652625">
    <property type="component" value="Chromosome 11"/>
</dbReference>
<dbReference type="PROSITE" id="PS51448">
    <property type="entry name" value="P_TREFOIL_2"/>
    <property type="match status" value="1"/>
</dbReference>
<proteinExistence type="predicted"/>
<evidence type="ECO:0000256" key="3">
    <source>
        <dbReference type="ARBA" id="ARBA00023157"/>
    </source>
</evidence>
<dbReference type="SMART" id="SM00018">
    <property type="entry name" value="PD"/>
    <property type="match status" value="1"/>
</dbReference>
<evidence type="ECO:0000313" key="6">
    <source>
        <dbReference type="Proteomes" id="UP001652625"/>
    </source>
</evidence>
<evidence type="ECO:0000313" key="7">
    <source>
        <dbReference type="RefSeq" id="XP_065665788.1"/>
    </source>
</evidence>
<dbReference type="Gene3D" id="4.10.110.10">
    <property type="entry name" value="Spasmolytic Protein, domain 1"/>
    <property type="match status" value="1"/>
</dbReference>
<evidence type="ECO:0000256" key="2">
    <source>
        <dbReference type="ARBA" id="ARBA00022525"/>
    </source>
</evidence>
<dbReference type="GeneID" id="136087254"/>
<dbReference type="InterPro" id="IPR017994">
    <property type="entry name" value="P_trefoil_chordata"/>
</dbReference>
<dbReference type="PANTHER" id="PTHR13826">
    <property type="entry name" value="INTESTINAL TREFOIL FACTOR-RELATED"/>
    <property type="match status" value="1"/>
</dbReference>
<protein>
    <submittedName>
        <fullName evidence="7">Trefoil factor 2-like</fullName>
    </submittedName>
</protein>
<evidence type="ECO:0000259" key="5">
    <source>
        <dbReference type="PROSITE" id="PS51448"/>
    </source>
</evidence>
<dbReference type="RefSeq" id="XP_065665788.1">
    <property type="nucleotide sequence ID" value="XM_065809716.1"/>
</dbReference>
<dbReference type="InterPro" id="IPR017957">
    <property type="entry name" value="P_trefoil_CS"/>
</dbReference>
<keyword evidence="6" id="KW-1185">Reference proteome</keyword>
<keyword evidence="2" id="KW-0964">Secreted</keyword>
<organism evidence="6 7">
    <name type="scientific">Hydra vulgaris</name>
    <name type="common">Hydra</name>
    <name type="synonym">Hydra attenuata</name>
    <dbReference type="NCBI Taxonomy" id="6087"/>
    <lineage>
        <taxon>Eukaryota</taxon>
        <taxon>Metazoa</taxon>
        <taxon>Cnidaria</taxon>
        <taxon>Hydrozoa</taxon>
        <taxon>Hydroidolina</taxon>
        <taxon>Anthoathecata</taxon>
        <taxon>Aplanulata</taxon>
        <taxon>Hydridae</taxon>
        <taxon>Hydra</taxon>
    </lineage>
</organism>
<dbReference type="SUPFAM" id="SSF57492">
    <property type="entry name" value="Trefoil"/>
    <property type="match status" value="1"/>
</dbReference>
<feature type="disulfide bond" evidence="4">
    <location>
        <begin position="58"/>
        <end position="73"/>
    </location>
</feature>
<sequence>MFLNIILSCFQFNIFLKYLGFDRGKVLQCIFALLSCCSYTYGENDRCTEIAPNERTECGYPGISDYDCLKRNCCWDSSITYVIWCFFPTSLYY</sequence>
<keyword evidence="3 4" id="KW-1015">Disulfide bond</keyword>
<dbReference type="InterPro" id="IPR000519">
    <property type="entry name" value="P_trefoil_dom"/>
</dbReference>
<name>A0ABM4CV09_HYDVU</name>
<dbReference type="InterPro" id="IPR044913">
    <property type="entry name" value="P_trefoil_dom_sf"/>
</dbReference>
<comment type="caution">
    <text evidence="4">Lacks conserved residue(s) required for the propagation of feature annotation.</text>
</comment>
<feature type="disulfide bond" evidence="4">
    <location>
        <begin position="68"/>
        <end position="85"/>
    </location>
</feature>
<dbReference type="CDD" id="cd00111">
    <property type="entry name" value="Trefoil"/>
    <property type="match status" value="1"/>
</dbReference>
<dbReference type="Pfam" id="PF00088">
    <property type="entry name" value="Trefoil"/>
    <property type="match status" value="1"/>
</dbReference>
<comment type="subcellular location">
    <subcellularLocation>
        <location evidence="1">Secreted</location>
    </subcellularLocation>
</comment>
<dbReference type="PANTHER" id="PTHR13826:SF14">
    <property type="entry name" value="TREFOIL FACTOR 2"/>
    <property type="match status" value="1"/>
</dbReference>
<dbReference type="PRINTS" id="PR00680">
    <property type="entry name" value="PTREFOIL"/>
</dbReference>
<evidence type="ECO:0000256" key="4">
    <source>
        <dbReference type="PROSITE-ProRule" id="PRU00779"/>
    </source>
</evidence>
<accession>A0ABM4CV09</accession>
<feature type="domain" description="P-type" evidence="5">
    <location>
        <begin position="45"/>
        <end position="89"/>
    </location>
</feature>
<dbReference type="PROSITE" id="PS00025">
    <property type="entry name" value="P_TREFOIL_1"/>
    <property type="match status" value="1"/>
</dbReference>
<reference evidence="7" key="1">
    <citation type="submission" date="2025-08" db="UniProtKB">
        <authorList>
            <consortium name="RefSeq"/>
        </authorList>
    </citation>
    <scope>IDENTIFICATION</scope>
</reference>